<protein>
    <recommendedName>
        <fullName evidence="1">DUF8021 domain-containing protein</fullName>
    </recommendedName>
</protein>
<evidence type="ECO:0000259" key="1">
    <source>
        <dbReference type="Pfam" id="PF26061"/>
    </source>
</evidence>
<dbReference type="Proteomes" id="UP000799291">
    <property type="component" value="Unassembled WGS sequence"/>
</dbReference>
<accession>A0A6G1ISP3</accession>
<feature type="domain" description="DUF8021" evidence="1">
    <location>
        <begin position="144"/>
        <end position="242"/>
    </location>
</feature>
<evidence type="ECO:0000313" key="2">
    <source>
        <dbReference type="EMBL" id="KAF2681000.1"/>
    </source>
</evidence>
<proteinExistence type="predicted"/>
<dbReference type="EMBL" id="MU005593">
    <property type="protein sequence ID" value="KAF2681000.1"/>
    <property type="molecule type" value="Genomic_DNA"/>
</dbReference>
<keyword evidence="3" id="KW-1185">Reference proteome</keyword>
<dbReference type="OrthoDB" id="3515051at2759"/>
<sequence>MLALVASTTAHCTRSQLSEAIDSYLYTQINGQSSDFKARFDNSTWLGYYENGKKADINTGILNQALAITHNRSIVDTTACATYTEVVVNVTTNPYVIGTQLRFTNHKINKVDSIITKPGDWLFNITGTAYWTAFEDWDVIPESQRDTRDTIKKAADAYLDLFNNPNVTVPWGTPCVRLEGGLYGDPGPSGTCNIGVPSGVPMTNRRYVVDETLGSVDVLLDFGQSKWPDSHQFRVENGKIRYR</sequence>
<dbReference type="Pfam" id="PF26061">
    <property type="entry name" value="DUF8021"/>
    <property type="match status" value="1"/>
</dbReference>
<gene>
    <name evidence="2" type="ORF">K458DRAFT_444893</name>
</gene>
<organism evidence="2 3">
    <name type="scientific">Lentithecium fluviatile CBS 122367</name>
    <dbReference type="NCBI Taxonomy" id="1168545"/>
    <lineage>
        <taxon>Eukaryota</taxon>
        <taxon>Fungi</taxon>
        <taxon>Dikarya</taxon>
        <taxon>Ascomycota</taxon>
        <taxon>Pezizomycotina</taxon>
        <taxon>Dothideomycetes</taxon>
        <taxon>Pleosporomycetidae</taxon>
        <taxon>Pleosporales</taxon>
        <taxon>Massarineae</taxon>
        <taxon>Lentitheciaceae</taxon>
        <taxon>Lentithecium</taxon>
    </lineage>
</organism>
<reference evidence="2" key="1">
    <citation type="journal article" date="2020" name="Stud. Mycol.">
        <title>101 Dothideomycetes genomes: a test case for predicting lifestyles and emergence of pathogens.</title>
        <authorList>
            <person name="Haridas S."/>
            <person name="Albert R."/>
            <person name="Binder M."/>
            <person name="Bloem J."/>
            <person name="Labutti K."/>
            <person name="Salamov A."/>
            <person name="Andreopoulos B."/>
            <person name="Baker S."/>
            <person name="Barry K."/>
            <person name="Bills G."/>
            <person name="Bluhm B."/>
            <person name="Cannon C."/>
            <person name="Castanera R."/>
            <person name="Culley D."/>
            <person name="Daum C."/>
            <person name="Ezra D."/>
            <person name="Gonzalez J."/>
            <person name="Henrissat B."/>
            <person name="Kuo A."/>
            <person name="Liang C."/>
            <person name="Lipzen A."/>
            <person name="Lutzoni F."/>
            <person name="Magnuson J."/>
            <person name="Mondo S."/>
            <person name="Nolan M."/>
            <person name="Ohm R."/>
            <person name="Pangilinan J."/>
            <person name="Park H.-J."/>
            <person name="Ramirez L."/>
            <person name="Alfaro M."/>
            <person name="Sun H."/>
            <person name="Tritt A."/>
            <person name="Yoshinaga Y."/>
            <person name="Zwiers L.-H."/>
            <person name="Turgeon B."/>
            <person name="Goodwin S."/>
            <person name="Spatafora J."/>
            <person name="Crous P."/>
            <person name="Grigoriev I."/>
        </authorList>
    </citation>
    <scope>NUCLEOTIDE SEQUENCE</scope>
    <source>
        <strain evidence="2">CBS 122367</strain>
    </source>
</reference>
<name>A0A6G1ISP3_9PLEO</name>
<dbReference type="AlphaFoldDB" id="A0A6G1ISP3"/>
<evidence type="ECO:0000313" key="3">
    <source>
        <dbReference type="Proteomes" id="UP000799291"/>
    </source>
</evidence>
<dbReference type="InterPro" id="IPR058334">
    <property type="entry name" value="DUF8021"/>
</dbReference>